<protein>
    <submittedName>
        <fullName evidence="1">Uncharacterized protein</fullName>
    </submittedName>
</protein>
<evidence type="ECO:0000313" key="1">
    <source>
        <dbReference type="EMBL" id="JAH29764.1"/>
    </source>
</evidence>
<accession>A0A0E9RL09</accession>
<reference evidence="1" key="1">
    <citation type="submission" date="2014-11" db="EMBL/GenBank/DDBJ databases">
        <authorList>
            <person name="Amaro Gonzalez C."/>
        </authorList>
    </citation>
    <scope>NUCLEOTIDE SEQUENCE</scope>
</reference>
<organism evidence="1">
    <name type="scientific">Anguilla anguilla</name>
    <name type="common">European freshwater eel</name>
    <name type="synonym">Muraena anguilla</name>
    <dbReference type="NCBI Taxonomy" id="7936"/>
    <lineage>
        <taxon>Eukaryota</taxon>
        <taxon>Metazoa</taxon>
        <taxon>Chordata</taxon>
        <taxon>Craniata</taxon>
        <taxon>Vertebrata</taxon>
        <taxon>Euteleostomi</taxon>
        <taxon>Actinopterygii</taxon>
        <taxon>Neopterygii</taxon>
        <taxon>Teleostei</taxon>
        <taxon>Anguilliformes</taxon>
        <taxon>Anguillidae</taxon>
        <taxon>Anguilla</taxon>
    </lineage>
</organism>
<name>A0A0E9RL09_ANGAN</name>
<reference evidence="1" key="2">
    <citation type="journal article" date="2015" name="Fish Shellfish Immunol.">
        <title>Early steps in the European eel (Anguilla anguilla)-Vibrio vulnificus interaction in the gills: Role of the RtxA13 toxin.</title>
        <authorList>
            <person name="Callol A."/>
            <person name="Pajuelo D."/>
            <person name="Ebbesson L."/>
            <person name="Teles M."/>
            <person name="MacKenzie S."/>
            <person name="Amaro C."/>
        </authorList>
    </citation>
    <scope>NUCLEOTIDE SEQUENCE</scope>
</reference>
<proteinExistence type="predicted"/>
<sequence length="31" mass="3363">MPASGKHSRLTHLSTVILYPALRPPCSAARM</sequence>
<dbReference type="AlphaFoldDB" id="A0A0E9RL09"/>
<dbReference type="EMBL" id="GBXM01078813">
    <property type="protein sequence ID" value="JAH29764.1"/>
    <property type="molecule type" value="Transcribed_RNA"/>
</dbReference>